<proteinExistence type="predicted"/>
<keyword evidence="3" id="KW-1185">Reference proteome</keyword>
<dbReference type="InterPro" id="IPR048365">
    <property type="entry name" value="TNP-like_RNaseH_N"/>
</dbReference>
<comment type="caution">
    <text evidence="2">The sequence shown here is derived from an EMBL/GenBank/DDBJ whole genome shotgun (WGS) entry which is preliminary data.</text>
</comment>
<sequence>METLLTAARTLLHLRHDVFSHTVLLHQSLLRCRPGNITSFTTPTPKISEDKFPCADGSFITVPRKKLKLQEGAYPTIFENLPSYLTKQLPQKRKDPSQRLATVIARDKQQFEEWNERDNIIEYQEFKSQVSNRNISPFIFIDKEDYVLLCKIEDNCFTEVPKVAVSIKVSSAQKVQVFHNNMSLPNSKFHWCLGHEGMCDKWSKFDCLLSHLKSFKFEDMDTKEKLSVLSSCFQNIDVDTFEQKSQNKLKFLQEQLELALTTQPRYSSQTLVWASTFFYSFPGAYHFVQSSKMLTLLHPSYLRRLLCTMGTNNSGINSSQVSYLREKCKLLEEHEKIVTIMLDEIYVTPKLSYKGGKIEGLAVNEGKELDIASTIQVFMISSPLSSNADVIALFPVKNLTSVSLYNMTCEVLNVLENCGYISLCLISDNNRVNKGMFQHMCGGSLKTSVKNPANNERDLFLLFDSVHLLKCIRNNWLNTQSQIFHIPEIDHLLSVVPAGWITEPSSECPTSSISCTYFTKEARFNDLIKLYESEQSSLIKEAPALTRKALYPSSFEKQNVSLALKVFNEKNIVALERKKAEICCSDGTINFIKLILRWWKVVNVKNPFKGKHLRDSDCDPIQGPEDPKVRFLEQFLLFLKVWQSSAINGKLSNDTHTALAHTIESLIYMCKYIFHELKWKYVLLGKFQTDKLEGRFGQYRQMSGGNYNVSAEQVLESERKLKLCTVLRMKSASLGELSITPFVSACSDMNTRAVQTVPDSVLNKFDGALEHLHTVEIDRSTQEILICIGGYVAHSVLNSLGSNTEKCVSCVSTLSTARDLIIENNTKFSYFDALNRGGLKCPSDFVVSLCTLVYKLFNILLSETFENDFLQLNCQRKLVINLTMAVFELNTTDFDVMCKCEMTLRKLAVKCTKVLANIFINNYCKVQNEKQALKDKNKTHRKCSKFKK</sequence>
<name>A0ABQ8TLE0_PERAM</name>
<reference evidence="2 3" key="1">
    <citation type="journal article" date="2022" name="Allergy">
        <title>Genome assembly and annotation of Periplaneta americana reveal a comprehensive cockroach allergen profile.</title>
        <authorList>
            <person name="Wang L."/>
            <person name="Xiong Q."/>
            <person name="Saelim N."/>
            <person name="Wang L."/>
            <person name="Nong W."/>
            <person name="Wan A.T."/>
            <person name="Shi M."/>
            <person name="Liu X."/>
            <person name="Cao Q."/>
            <person name="Hui J.H.L."/>
            <person name="Sookrung N."/>
            <person name="Leung T.F."/>
            <person name="Tungtrongchitr A."/>
            <person name="Tsui S.K.W."/>
        </authorList>
    </citation>
    <scope>NUCLEOTIDE SEQUENCE [LARGE SCALE GENOMIC DNA]</scope>
    <source>
        <strain evidence="2">PWHHKU_190912</strain>
    </source>
</reference>
<gene>
    <name evidence="2" type="ORF">ANN_13401</name>
</gene>
<organism evidence="2 3">
    <name type="scientific">Periplaneta americana</name>
    <name type="common">American cockroach</name>
    <name type="synonym">Blatta americana</name>
    <dbReference type="NCBI Taxonomy" id="6978"/>
    <lineage>
        <taxon>Eukaryota</taxon>
        <taxon>Metazoa</taxon>
        <taxon>Ecdysozoa</taxon>
        <taxon>Arthropoda</taxon>
        <taxon>Hexapoda</taxon>
        <taxon>Insecta</taxon>
        <taxon>Pterygota</taxon>
        <taxon>Neoptera</taxon>
        <taxon>Polyneoptera</taxon>
        <taxon>Dictyoptera</taxon>
        <taxon>Blattodea</taxon>
        <taxon>Blattoidea</taxon>
        <taxon>Blattidae</taxon>
        <taxon>Blattinae</taxon>
        <taxon>Periplaneta</taxon>
    </lineage>
</organism>
<evidence type="ECO:0000313" key="3">
    <source>
        <dbReference type="Proteomes" id="UP001148838"/>
    </source>
</evidence>
<accession>A0ABQ8TLE0</accession>
<feature type="domain" description="Transposable element P transposase-like RNase H" evidence="1">
    <location>
        <begin position="313"/>
        <end position="440"/>
    </location>
</feature>
<dbReference type="EMBL" id="JAJSOF020000009">
    <property type="protein sequence ID" value="KAJ4446704.1"/>
    <property type="molecule type" value="Genomic_DNA"/>
</dbReference>
<protein>
    <recommendedName>
        <fullName evidence="1">Transposable element P transposase-like RNase H domain-containing protein</fullName>
    </recommendedName>
</protein>
<evidence type="ECO:0000313" key="2">
    <source>
        <dbReference type="EMBL" id="KAJ4446704.1"/>
    </source>
</evidence>
<dbReference type="Proteomes" id="UP001148838">
    <property type="component" value="Unassembled WGS sequence"/>
</dbReference>
<dbReference type="Pfam" id="PF21787">
    <property type="entry name" value="TNP-like_RNaseH_N"/>
    <property type="match status" value="1"/>
</dbReference>
<evidence type="ECO:0000259" key="1">
    <source>
        <dbReference type="Pfam" id="PF21787"/>
    </source>
</evidence>